<evidence type="ECO:0000313" key="2">
    <source>
        <dbReference type="Proteomes" id="UP000237872"/>
    </source>
</evidence>
<organism evidence="1 2">
    <name type="scientific">Xanthomonas codiaei</name>
    <dbReference type="NCBI Taxonomy" id="56463"/>
    <lineage>
        <taxon>Bacteria</taxon>
        <taxon>Pseudomonadati</taxon>
        <taxon>Pseudomonadota</taxon>
        <taxon>Gammaproteobacteria</taxon>
        <taxon>Lysobacterales</taxon>
        <taxon>Lysobacteraceae</taxon>
        <taxon>Xanthomonas</taxon>
    </lineage>
</organism>
<dbReference type="InterPro" id="IPR017853">
    <property type="entry name" value="GH"/>
</dbReference>
<dbReference type="Pfam" id="PF22612">
    <property type="entry name" value="GH113"/>
    <property type="match status" value="1"/>
</dbReference>
<dbReference type="AlphaFoldDB" id="A0A2S7CXD4"/>
<dbReference type="OrthoDB" id="9803927at2"/>
<dbReference type="Proteomes" id="UP000237872">
    <property type="component" value="Unassembled WGS sequence"/>
</dbReference>
<gene>
    <name evidence="1" type="ORF">XcodCFBP4690_01520</name>
</gene>
<comment type="caution">
    <text evidence="1">The sequence shown here is derived from an EMBL/GenBank/DDBJ whole genome shotgun (WGS) entry which is preliminary data.</text>
</comment>
<proteinExistence type="predicted"/>
<dbReference type="SUPFAM" id="SSF51445">
    <property type="entry name" value="(Trans)glycosidases"/>
    <property type="match status" value="1"/>
</dbReference>
<name>A0A2S7CXD4_9XANT</name>
<dbReference type="EMBL" id="MDEC01000002">
    <property type="protein sequence ID" value="PPU66245.1"/>
    <property type="molecule type" value="Genomic_DNA"/>
</dbReference>
<protein>
    <submittedName>
        <fullName evidence="1">Glycosidase-like protein</fullName>
    </submittedName>
</protein>
<keyword evidence="1" id="KW-0326">Glycosidase</keyword>
<reference evidence="1 2" key="1">
    <citation type="submission" date="2016-08" db="EMBL/GenBank/DDBJ databases">
        <authorList>
            <person name="Seilhamer J.J."/>
        </authorList>
    </citation>
    <scope>NUCLEOTIDE SEQUENCE [LARGE SCALE GENOMIC DNA]</scope>
    <source>
        <strain evidence="1 2">CFBP4690</strain>
    </source>
</reference>
<dbReference type="Gene3D" id="3.20.20.80">
    <property type="entry name" value="Glycosidases"/>
    <property type="match status" value="1"/>
</dbReference>
<evidence type="ECO:0000313" key="1">
    <source>
        <dbReference type="EMBL" id="PPU66245.1"/>
    </source>
</evidence>
<keyword evidence="1" id="KW-0378">Hydrolase</keyword>
<dbReference type="GO" id="GO:0016798">
    <property type="term" value="F:hydrolase activity, acting on glycosyl bonds"/>
    <property type="evidence" value="ECO:0007669"/>
    <property type="project" value="UniProtKB-KW"/>
</dbReference>
<sequence length="337" mass="36546">MRAGHGSVDQRGSGRMFKRVLTFVAVLGVCLLANGCNAAAPMWMGANVKVSANAPWESPAAAQSLQSLAATGASKALLVAFVWQATPQSSDPVLGSDSSLEAMRAALRQSHRAGLNPTLKVHVWIPGHWAGEVAPGDQAAWFAAYRKALLPLARLAEDEHAEALVIGTELRKLQDAPQWPGLVAAVREVYRGKLLYVADGMEYAERFRYWSLFDAVGTSLYPRLSEAAKARTQEMNAAAQRLQQLGQRVGKPVWVAELGLRSARGSLAAPWESPEQRTATVDTRLQRQVLQQWRTVLQAHGMDGIALWCWYTDPTAGGPGDSDFTVQGKPAQQVLAR</sequence>
<dbReference type="InterPro" id="IPR055151">
    <property type="entry name" value="GH113"/>
</dbReference>
<accession>A0A2S7CXD4</accession>
<dbReference type="CDD" id="cd19608">
    <property type="entry name" value="GH113_mannanase-like"/>
    <property type="match status" value="1"/>
</dbReference>